<feature type="transmembrane region" description="Helical" evidence="1">
    <location>
        <begin position="89"/>
        <end position="108"/>
    </location>
</feature>
<dbReference type="Proteomes" id="UP001220478">
    <property type="component" value="Chromosome"/>
</dbReference>
<feature type="transmembrane region" description="Helical" evidence="1">
    <location>
        <begin position="120"/>
        <end position="147"/>
    </location>
</feature>
<accession>A0ABY8C940</accession>
<evidence type="ECO:0000313" key="3">
    <source>
        <dbReference type="Proteomes" id="UP001220478"/>
    </source>
</evidence>
<feature type="transmembrane region" description="Helical" evidence="1">
    <location>
        <begin position="167"/>
        <end position="186"/>
    </location>
</feature>
<keyword evidence="1" id="KW-0812">Transmembrane</keyword>
<protein>
    <submittedName>
        <fullName evidence="2">Energy-coupled thiamine transporter ThiT</fullName>
    </submittedName>
</protein>
<organism evidence="2 3">
    <name type="scientific">Amygdalobacter indicium</name>
    <dbReference type="NCBI Taxonomy" id="3029272"/>
    <lineage>
        <taxon>Bacteria</taxon>
        <taxon>Bacillati</taxon>
        <taxon>Bacillota</taxon>
        <taxon>Clostridia</taxon>
        <taxon>Eubacteriales</taxon>
        <taxon>Oscillospiraceae</taxon>
        <taxon>Amygdalobacter</taxon>
    </lineage>
</organism>
<dbReference type="Pfam" id="PF09515">
    <property type="entry name" value="Thia_YuaJ"/>
    <property type="match status" value="1"/>
</dbReference>
<keyword evidence="1" id="KW-1133">Transmembrane helix</keyword>
<feature type="transmembrane region" description="Helical" evidence="1">
    <location>
        <begin position="64"/>
        <end position="83"/>
    </location>
</feature>
<feature type="transmembrane region" description="Helical" evidence="1">
    <location>
        <begin position="14"/>
        <end position="33"/>
    </location>
</feature>
<dbReference type="InterPro" id="IPR012651">
    <property type="entry name" value="Thia_Transptr_ThiT"/>
</dbReference>
<keyword evidence="3" id="KW-1185">Reference proteome</keyword>
<feature type="transmembrane region" description="Helical" evidence="1">
    <location>
        <begin position="39"/>
        <end position="57"/>
    </location>
</feature>
<gene>
    <name evidence="2" type="ORF">PYS61_00160</name>
</gene>
<keyword evidence="1" id="KW-0472">Membrane</keyword>
<evidence type="ECO:0000313" key="2">
    <source>
        <dbReference type="EMBL" id="WEG35610.1"/>
    </source>
</evidence>
<evidence type="ECO:0000256" key="1">
    <source>
        <dbReference type="SAM" id="Phobius"/>
    </source>
</evidence>
<proteinExistence type="predicted"/>
<name>A0ABY8C940_9FIRM</name>
<dbReference type="RefSeq" id="WP_315571733.1">
    <property type="nucleotide sequence ID" value="NZ_CP118868.1"/>
</dbReference>
<dbReference type="EMBL" id="CP118868">
    <property type="protein sequence ID" value="WEG35610.1"/>
    <property type="molecule type" value="Genomic_DNA"/>
</dbReference>
<sequence length="191" mass="20908">MPEESSKKFDSKKIYVLAEGAVMLALAIVLSRFKLYQMPAGGSINLFGYLPLFVFAVRHGVGKGMLVGAIFGLLDFILHPYFVNVVQVLLDYILAYGSLGLAGFACTLNRKFPALNKQRINIANVLCCLIAGCVRILFAIFSGVFFYMAGKSWLEAFIGSATYNIPYGIVNTLLAILGIILLQPALTRLKK</sequence>
<dbReference type="Gene3D" id="1.10.1760.20">
    <property type="match status" value="1"/>
</dbReference>
<reference evidence="2 3" key="1">
    <citation type="submission" date="2023-02" db="EMBL/GenBank/DDBJ databases">
        <title>Novel Oscillospiraceae bacterial genomes.</title>
        <authorList>
            <person name="Srinivasan S."/>
            <person name="Austin M.N."/>
            <person name="Fiedler T.L."/>
            <person name="Strenk S.M."/>
            <person name="Agnew K.J."/>
            <person name="Nagana Gowda G.A."/>
            <person name="Raftery D."/>
            <person name="Beamer M.A."/>
            <person name="Achilles S.L."/>
            <person name="Wiesenfeld H.C."/>
            <person name="Fredricks D.N."/>
            <person name="Hillier S.L."/>
        </authorList>
    </citation>
    <scope>NUCLEOTIDE SEQUENCE [LARGE SCALE GENOMIC DNA]</scope>
    <source>
        <strain evidence="2 3">CHIC02 1186E3-8</strain>
    </source>
</reference>